<evidence type="ECO:0000256" key="8">
    <source>
        <dbReference type="ARBA" id="ARBA00023098"/>
    </source>
</evidence>
<feature type="domain" description="O-acyltransferase WSD1 C-terminal" evidence="13">
    <location>
        <begin position="336"/>
        <end position="486"/>
    </location>
</feature>
<comment type="pathway">
    <text evidence="2">Lipid metabolism.</text>
</comment>
<dbReference type="PANTHER" id="PTHR31650:SF1">
    <property type="entry name" value="WAX ESTER SYNTHASE_DIACYLGLYCEROL ACYLTRANSFERASE 4-RELATED"/>
    <property type="match status" value="1"/>
</dbReference>
<dbReference type="InterPro" id="IPR009721">
    <property type="entry name" value="O-acyltransferase_WSD1_C"/>
</dbReference>
<proteinExistence type="inferred from homology"/>
<keyword evidence="8 11" id="KW-0443">Lipid metabolism</keyword>
<evidence type="ECO:0000259" key="13">
    <source>
        <dbReference type="Pfam" id="PF06974"/>
    </source>
</evidence>
<reference evidence="14 15" key="1">
    <citation type="submission" date="2021-06" db="EMBL/GenBank/DDBJ databases">
        <title>Actinomycetes sequencing.</title>
        <authorList>
            <person name="Shan Q."/>
        </authorList>
    </citation>
    <scope>NUCLEOTIDE SEQUENCE [LARGE SCALE GENOMIC DNA]</scope>
    <source>
        <strain evidence="14 15">NEAU-G5</strain>
    </source>
</reference>
<dbReference type="EC" id="2.3.1.20" evidence="4 11"/>
<evidence type="ECO:0000313" key="14">
    <source>
        <dbReference type="EMBL" id="MBU3066101.1"/>
    </source>
</evidence>
<keyword evidence="5 11" id="KW-0444">Lipid biosynthesis</keyword>
<dbReference type="Pfam" id="PF06974">
    <property type="entry name" value="WS_DGAT_C"/>
    <property type="match status" value="1"/>
</dbReference>
<comment type="catalytic activity">
    <reaction evidence="10 11">
        <text>an acyl-CoA + a 1,2-diacyl-sn-glycerol = a triacyl-sn-glycerol + CoA</text>
        <dbReference type="Rhea" id="RHEA:10868"/>
        <dbReference type="ChEBI" id="CHEBI:17815"/>
        <dbReference type="ChEBI" id="CHEBI:57287"/>
        <dbReference type="ChEBI" id="CHEBI:58342"/>
        <dbReference type="ChEBI" id="CHEBI:64615"/>
        <dbReference type="EC" id="2.3.1.20"/>
    </reaction>
</comment>
<dbReference type="InterPro" id="IPR014292">
    <property type="entry name" value="Acyl_transf_WS/DGAT"/>
</dbReference>
<comment type="similarity">
    <text evidence="3 11">Belongs to the long-chain O-acyltransferase family.</text>
</comment>
<evidence type="ECO:0000256" key="10">
    <source>
        <dbReference type="ARBA" id="ARBA00048109"/>
    </source>
</evidence>
<evidence type="ECO:0000313" key="15">
    <source>
        <dbReference type="Proteomes" id="UP000733379"/>
    </source>
</evidence>
<gene>
    <name evidence="14" type="ORF">KO481_31870</name>
</gene>
<dbReference type="Pfam" id="PF03007">
    <property type="entry name" value="WS_DGAT_cat"/>
    <property type="match status" value="1"/>
</dbReference>
<evidence type="ECO:0000256" key="2">
    <source>
        <dbReference type="ARBA" id="ARBA00005189"/>
    </source>
</evidence>
<evidence type="ECO:0000256" key="7">
    <source>
        <dbReference type="ARBA" id="ARBA00022798"/>
    </source>
</evidence>
<dbReference type="Gene3D" id="3.30.559.10">
    <property type="entry name" value="Chloramphenicol acetyltransferase-like domain"/>
    <property type="match status" value="1"/>
</dbReference>
<evidence type="ECO:0000256" key="5">
    <source>
        <dbReference type="ARBA" id="ARBA00022516"/>
    </source>
</evidence>
<keyword evidence="6 11" id="KW-0808">Transferase</keyword>
<evidence type="ECO:0000256" key="11">
    <source>
        <dbReference type="RuleBase" id="RU361241"/>
    </source>
</evidence>
<name>A0ABS6B9M5_9NOCA</name>
<organism evidence="14 15">
    <name type="scientific">Nocardia albiluteola</name>
    <dbReference type="NCBI Taxonomy" id="2842303"/>
    <lineage>
        <taxon>Bacteria</taxon>
        <taxon>Bacillati</taxon>
        <taxon>Actinomycetota</taxon>
        <taxon>Actinomycetes</taxon>
        <taxon>Mycobacteriales</taxon>
        <taxon>Nocardiaceae</taxon>
        <taxon>Nocardia</taxon>
    </lineage>
</organism>
<keyword evidence="15" id="KW-1185">Reference proteome</keyword>
<protein>
    <recommendedName>
        <fullName evidence="4 11">Diacylglycerol O-acyltransferase</fullName>
        <ecNumber evidence="4 11">2.3.1.20</ecNumber>
    </recommendedName>
</protein>
<evidence type="ECO:0000259" key="12">
    <source>
        <dbReference type="Pfam" id="PF03007"/>
    </source>
</evidence>
<dbReference type="SUPFAM" id="SSF52777">
    <property type="entry name" value="CoA-dependent acyltransferases"/>
    <property type="match status" value="1"/>
</dbReference>
<dbReference type="EMBL" id="JAHKNI010000013">
    <property type="protein sequence ID" value="MBU3066101.1"/>
    <property type="molecule type" value="Genomic_DNA"/>
</dbReference>
<comment type="pathway">
    <text evidence="1 11">Glycerolipid metabolism; triacylglycerol biosynthesis.</text>
</comment>
<evidence type="ECO:0000256" key="3">
    <source>
        <dbReference type="ARBA" id="ARBA00009587"/>
    </source>
</evidence>
<keyword evidence="7 11" id="KW-0319">Glycerol metabolism</keyword>
<comment type="caution">
    <text evidence="14">The sequence shown here is derived from an EMBL/GenBank/DDBJ whole genome shotgun (WGS) entry which is preliminary data.</text>
</comment>
<evidence type="ECO:0000256" key="6">
    <source>
        <dbReference type="ARBA" id="ARBA00022679"/>
    </source>
</evidence>
<accession>A0ABS6B9M5</accession>
<evidence type="ECO:0000256" key="1">
    <source>
        <dbReference type="ARBA" id="ARBA00004771"/>
    </source>
</evidence>
<feature type="domain" description="O-acyltransferase WSD1-like N-terminal" evidence="12">
    <location>
        <begin position="31"/>
        <end position="294"/>
    </location>
</feature>
<evidence type="ECO:0000256" key="4">
    <source>
        <dbReference type="ARBA" id="ARBA00013244"/>
    </source>
</evidence>
<dbReference type="InterPro" id="IPR023213">
    <property type="entry name" value="CAT-like_dom_sf"/>
</dbReference>
<sequence length="495" mass="54815">MHSVGQSERWLSVKKNSAAEPPGLHVTAQQLSARDAVFVYEEHQRHPANIAAAYVFDRSRGEVTPFGTEQVHAWVRDRLGHSPIFHRRLARIPGDLDLPYWVPDAGFRLADHVTLNGPEVFDWDEIRRRIAAIASTRMDLSRPPWEIHIFERVARFPGYPAVTVVVLKFHHSAADGMGTRTLESKLFGAVDIPPAPTVDHHSWSESTALLRSAGLLPYRCVRFVAGLIRTRRAAQAAAAGVAAKALYEPIAHRPATRFNHAVRSELVFDLIPIPLRAVLDLKAAMPGRTTVNDLMLAVISGALDAYLRERGETPAASLGAMVPMSMRGTARWNSANQLCLMSVDLHTDIADSLSRLQAIQVSARREKERWANADVLRREARLHTSPAWLLRLVGWVRAQQSFDDIETVPLVNTTISNVPPVTERLEFLDLPGVSAFGVLPVFDGDGLRHLVSSQGEELWISVSADSKMMPDLEHYGELLRGSFRQLAEAAGSLGE</sequence>
<dbReference type="NCBIfam" id="TIGR02946">
    <property type="entry name" value="acyl_WS_DGAT"/>
    <property type="match status" value="1"/>
</dbReference>
<dbReference type="InterPro" id="IPR004255">
    <property type="entry name" value="O-acyltransferase_WSD1_N"/>
</dbReference>
<keyword evidence="9 11" id="KW-0012">Acyltransferase</keyword>
<dbReference type="PANTHER" id="PTHR31650">
    <property type="entry name" value="O-ACYLTRANSFERASE (WSD1-LIKE) FAMILY PROTEIN"/>
    <property type="match status" value="1"/>
</dbReference>
<dbReference type="InterPro" id="IPR045034">
    <property type="entry name" value="O-acyltransferase_WSD1-like"/>
</dbReference>
<dbReference type="Proteomes" id="UP000733379">
    <property type="component" value="Unassembled WGS sequence"/>
</dbReference>
<evidence type="ECO:0000256" key="9">
    <source>
        <dbReference type="ARBA" id="ARBA00023315"/>
    </source>
</evidence>